<evidence type="ECO:0000256" key="7">
    <source>
        <dbReference type="ARBA" id="ARBA00022737"/>
    </source>
</evidence>
<keyword evidence="7" id="KW-0677">Repeat</keyword>
<feature type="disulfide bond" evidence="15">
    <location>
        <begin position="330"/>
        <end position="339"/>
    </location>
</feature>
<dbReference type="CDD" id="cd00054">
    <property type="entry name" value="EGF_CA"/>
    <property type="match status" value="3"/>
</dbReference>
<dbReference type="PROSITE" id="PS50227">
    <property type="entry name" value="G_PROTEIN_RECEP_F2_3"/>
    <property type="match status" value="1"/>
</dbReference>
<evidence type="ECO:0000256" key="8">
    <source>
        <dbReference type="ARBA" id="ARBA00022989"/>
    </source>
</evidence>
<feature type="domain" description="EGF-like" evidence="20">
    <location>
        <begin position="302"/>
        <end position="340"/>
    </location>
</feature>
<gene>
    <name evidence="24" type="ORF">V1264_004695</name>
</gene>
<dbReference type="InterPro" id="IPR000742">
    <property type="entry name" value="EGF"/>
</dbReference>
<evidence type="ECO:0000313" key="24">
    <source>
        <dbReference type="EMBL" id="KAK7097764.1"/>
    </source>
</evidence>
<feature type="transmembrane region" description="Helical" evidence="17">
    <location>
        <begin position="827"/>
        <end position="850"/>
    </location>
</feature>
<feature type="compositionally biased region" description="Polar residues" evidence="16">
    <location>
        <begin position="1104"/>
        <end position="1122"/>
    </location>
</feature>
<dbReference type="Gene3D" id="4.10.1240.10">
    <property type="entry name" value="GPCR, family 2, extracellular hormone receptor domain"/>
    <property type="match status" value="1"/>
</dbReference>
<feature type="transmembrane region" description="Helical" evidence="17">
    <location>
        <begin position="969"/>
        <end position="997"/>
    </location>
</feature>
<dbReference type="PROSITE" id="PS50261">
    <property type="entry name" value="G_PROTEIN_RECEP_F2_4"/>
    <property type="match status" value="1"/>
</dbReference>
<protein>
    <submittedName>
        <fullName evidence="24">Uncharacterized protein</fullName>
    </submittedName>
</protein>
<dbReference type="CDD" id="cd15040">
    <property type="entry name" value="7tmB2_Adhesion"/>
    <property type="match status" value="1"/>
</dbReference>
<evidence type="ECO:0000259" key="21">
    <source>
        <dbReference type="PROSITE" id="PS50221"/>
    </source>
</evidence>
<feature type="domain" description="G-protein coupled receptors family 2 profile 2" evidence="23">
    <location>
        <begin position="825"/>
        <end position="1074"/>
    </location>
</feature>
<dbReference type="Gene3D" id="2.10.25.10">
    <property type="entry name" value="Laminin"/>
    <property type="match status" value="2"/>
</dbReference>
<evidence type="ECO:0000256" key="4">
    <source>
        <dbReference type="ARBA" id="ARBA00022536"/>
    </source>
</evidence>
<dbReference type="FunFam" id="2.10.25.10:FF:000006">
    <property type="entry name" value="Versican core protein-like isoform 1"/>
    <property type="match status" value="1"/>
</dbReference>
<feature type="domain" description="EGF-like" evidence="20">
    <location>
        <begin position="342"/>
        <end position="379"/>
    </location>
</feature>
<dbReference type="GO" id="GO:0007189">
    <property type="term" value="P:adenylate cyclase-activating G protein-coupled receptor signaling pathway"/>
    <property type="evidence" value="ECO:0007669"/>
    <property type="project" value="TreeGrafter"/>
</dbReference>
<sequence length="1256" mass="139037">MQFLLSLLSLALCILGANAACQLGDSPISLTSWSGSLSSPGWNIKQYPSDQDCLWKIKVSQGSRIKLTFTKFDLEDGYFRNSPPKVNEKLMCNDAVKVVDGAISSLFSGCQSDGLGRTFESTGNEMSIYFKTDESTQKAGFQATYEGICESNITEGGFLESPGYPNPPPDGVTCEWNVTSQNQQIIYIRPDENDTKHVLPDCGSKLLNWETTRSVTGVADKNQELCRGDSKIVTISDVLVTYNPATNNTWTGRLYLDYSTKAGCERYCDNGFQCMKGRSGFDPGDYRCLCDDPYSGRNCEIYTDPCDVHNCSGVGTCVTAADRANFECDCQPGFSGGECEIELDPCQNLTCLNGGTCEKQNATLAKCNCPPRFEPPDCRAPTSPCASSPCQHSGTCMKDGTGGFTCTCTPEYTGTLCTILDGEAHCTDELDSTVGSGIRWVDTLAGYHDEQPCPTGITGSAKRNCIKDDQSPTGGLWRRPDLSDCVSPAVLQLARDSRALTQAGVEGDVLYNVTRRLANVTSVLKGKEEVPMLYPGDLLSATDVLGDISRGVVNALSVDEDPPGLAQYFTSSIDNIVDPGTMNVWKNARVHLVENKVTSLLTSAQRFAENLVRRQNGVHIMSRSLSPGMSYSLLSAAADNVDLVVTDWNVPNTSWSPSFPELTTTGHSSIRLPPDLLNIARGDGSDRHVKLYTGRFLSIAPLLSLKEYRYSRENEDNATKIVNSDIISAEVLDLPRSAFSKLNHPVEITFRLTDPRKRKDLKKYCVFMNMTTSEPEDRWLDDGCYLQDLNSTHVTCYCYHMTNFGVLLDVYDNNAEFDEANSAALSYISYIGGSLSILACVVVVVVFEYFRLRSDRVRIHEQLALSIIAVQILFLIGVGRTAADPDTPEWACKTVAILLHYSMTALFCWMLVEGIHIYVLLVKVFKRGSHLKKYLAIGWGVPFIVVGISVGVFYDKYGDGDKCWLSHELLLVCMVPTVSLVIIINTVILILVLRVMLRSLNSTAKANTEHQSSVRTSFKASAVLLPLLGLTWMFGFLTKDFDDSRVMLYIFTYLFVITNSFQGVMFFVFHCLLNVDVHNAYERRYRQRKRAISSGETTTRKSSEASTYLADSTPNGKSTTKTNFSDITVMQRKPSMPHNRFLLFDNHHPLVMDPTHPANFDRRPSVSLFDGNSRDLSFELNGAVFDDIQASDTDQIWRRNSLDQNSSEDHLPNPDPAFHRVAAYPVNSPPGMDAFVSSMHDILDRPARSSVHFSED</sequence>
<evidence type="ECO:0000256" key="16">
    <source>
        <dbReference type="SAM" id="MobiDB-lite"/>
    </source>
</evidence>
<dbReference type="PROSITE" id="PS01180">
    <property type="entry name" value="CUB"/>
    <property type="match status" value="1"/>
</dbReference>
<evidence type="ECO:0000256" key="15">
    <source>
        <dbReference type="PROSITE-ProRule" id="PRU00076"/>
    </source>
</evidence>
<evidence type="ECO:0000256" key="12">
    <source>
        <dbReference type="ARBA" id="ARBA00023170"/>
    </source>
</evidence>
<dbReference type="InterPro" id="IPR035914">
    <property type="entry name" value="Sperma_CUB_dom_sf"/>
</dbReference>
<proteinExistence type="inferred from homology"/>
<feature type="transmembrane region" description="Helical" evidence="17">
    <location>
        <begin position="895"/>
        <end position="922"/>
    </location>
</feature>
<dbReference type="InterPro" id="IPR000859">
    <property type="entry name" value="CUB_dom"/>
</dbReference>
<feature type="domain" description="GAIN-B" evidence="21">
    <location>
        <begin position="632"/>
        <end position="814"/>
    </location>
</feature>
<keyword evidence="9" id="KW-0297">G-protein coupled receptor</keyword>
<comment type="caution">
    <text evidence="24">The sequence shown here is derived from an EMBL/GenBank/DDBJ whole genome shotgun (WGS) entry which is preliminary data.</text>
</comment>
<feature type="transmembrane region" description="Helical" evidence="17">
    <location>
        <begin position="1050"/>
        <end position="1075"/>
    </location>
</feature>
<evidence type="ECO:0000256" key="5">
    <source>
        <dbReference type="ARBA" id="ARBA00022692"/>
    </source>
</evidence>
<dbReference type="InterPro" id="IPR036445">
    <property type="entry name" value="GPCR_2_extracell_dom_sf"/>
</dbReference>
<feature type="chain" id="PRO_5043033585" evidence="18">
    <location>
        <begin position="20"/>
        <end position="1256"/>
    </location>
</feature>
<dbReference type="GO" id="GO:0004930">
    <property type="term" value="F:G protein-coupled receptor activity"/>
    <property type="evidence" value="ECO:0007669"/>
    <property type="project" value="UniProtKB-KW"/>
</dbReference>
<evidence type="ECO:0000256" key="2">
    <source>
        <dbReference type="ARBA" id="ARBA00007343"/>
    </source>
</evidence>
<keyword evidence="8 17" id="KW-1133">Transmembrane helix</keyword>
<evidence type="ECO:0000256" key="17">
    <source>
        <dbReference type="SAM" id="Phobius"/>
    </source>
</evidence>
<evidence type="ECO:0000256" key="9">
    <source>
        <dbReference type="ARBA" id="ARBA00023040"/>
    </source>
</evidence>
<comment type="caution">
    <text evidence="15">Lacks conserved residue(s) required for the propagation of feature annotation.</text>
</comment>
<evidence type="ECO:0000256" key="3">
    <source>
        <dbReference type="ARBA" id="ARBA00022475"/>
    </source>
</evidence>
<reference evidence="24 25" key="1">
    <citation type="submission" date="2024-02" db="EMBL/GenBank/DDBJ databases">
        <title>Chromosome-scale genome assembly of the rough periwinkle Littorina saxatilis.</title>
        <authorList>
            <person name="De Jode A."/>
            <person name="Faria R."/>
            <person name="Formenti G."/>
            <person name="Sims Y."/>
            <person name="Smith T.P."/>
            <person name="Tracey A."/>
            <person name="Wood J.M.D."/>
            <person name="Zagrodzka Z.B."/>
            <person name="Johannesson K."/>
            <person name="Butlin R.K."/>
            <person name="Leder E.H."/>
        </authorList>
    </citation>
    <scope>NUCLEOTIDE SEQUENCE [LARGE SCALE GENOMIC DNA]</scope>
    <source>
        <strain evidence="24">Snail1</strain>
        <tissue evidence="24">Muscle</tissue>
    </source>
</reference>
<feature type="transmembrane region" description="Helical" evidence="17">
    <location>
        <begin position="862"/>
        <end position="883"/>
    </location>
</feature>
<dbReference type="Proteomes" id="UP001374579">
    <property type="component" value="Unassembled WGS sequence"/>
</dbReference>
<accession>A0AAN9B4Q5</accession>
<keyword evidence="25" id="KW-1185">Reference proteome</keyword>
<feature type="domain" description="CUB" evidence="19">
    <location>
        <begin position="21"/>
        <end position="148"/>
    </location>
</feature>
<dbReference type="PROSITE" id="PS01186">
    <property type="entry name" value="EGF_2"/>
    <property type="match status" value="2"/>
</dbReference>
<name>A0AAN9B4Q5_9CAEN</name>
<dbReference type="SMART" id="SM00042">
    <property type="entry name" value="CUB"/>
    <property type="match status" value="1"/>
</dbReference>
<dbReference type="InterPro" id="IPR000832">
    <property type="entry name" value="GPCR_2_secretin-like"/>
</dbReference>
<dbReference type="CDD" id="cd00041">
    <property type="entry name" value="CUB"/>
    <property type="match status" value="1"/>
</dbReference>
<feature type="transmembrane region" description="Helical" evidence="17">
    <location>
        <begin position="934"/>
        <end position="954"/>
    </location>
</feature>
<feature type="region of interest" description="Disordered" evidence="16">
    <location>
        <begin position="1089"/>
        <end position="1122"/>
    </location>
</feature>
<dbReference type="PANTHER" id="PTHR12011:SF471">
    <property type="entry name" value="G-PROTEIN COUPLED RECEPTORS FAMILY 2 PROFILE 2 DOMAIN-CONTAINING PROTEIN"/>
    <property type="match status" value="1"/>
</dbReference>
<keyword evidence="5 17" id="KW-0812">Transmembrane</keyword>
<evidence type="ECO:0000259" key="22">
    <source>
        <dbReference type="PROSITE" id="PS50227"/>
    </source>
</evidence>
<dbReference type="SMART" id="SM00303">
    <property type="entry name" value="GPS"/>
    <property type="match status" value="1"/>
</dbReference>
<evidence type="ECO:0000256" key="13">
    <source>
        <dbReference type="ARBA" id="ARBA00023180"/>
    </source>
</evidence>
<dbReference type="Pfam" id="PF00002">
    <property type="entry name" value="7tm_2"/>
    <property type="match status" value="1"/>
</dbReference>
<feature type="disulfide bond" evidence="15">
    <location>
        <begin position="290"/>
        <end position="299"/>
    </location>
</feature>
<organism evidence="24 25">
    <name type="scientific">Littorina saxatilis</name>
    <dbReference type="NCBI Taxonomy" id="31220"/>
    <lineage>
        <taxon>Eukaryota</taxon>
        <taxon>Metazoa</taxon>
        <taxon>Spiralia</taxon>
        <taxon>Lophotrochozoa</taxon>
        <taxon>Mollusca</taxon>
        <taxon>Gastropoda</taxon>
        <taxon>Caenogastropoda</taxon>
        <taxon>Littorinimorpha</taxon>
        <taxon>Littorinoidea</taxon>
        <taxon>Littorinidae</taxon>
        <taxon>Littorina</taxon>
    </lineage>
</organism>
<dbReference type="PRINTS" id="PR00249">
    <property type="entry name" value="GPCRSECRETIN"/>
</dbReference>
<keyword evidence="13" id="KW-0325">Glycoprotein</keyword>
<evidence type="ECO:0000313" key="25">
    <source>
        <dbReference type="Proteomes" id="UP001374579"/>
    </source>
</evidence>
<dbReference type="Gene3D" id="1.20.1070.10">
    <property type="entry name" value="Rhodopsin 7-helix transmembrane proteins"/>
    <property type="match status" value="1"/>
</dbReference>
<dbReference type="SMART" id="SM00181">
    <property type="entry name" value="EGF"/>
    <property type="match status" value="4"/>
</dbReference>
<evidence type="ECO:0000259" key="23">
    <source>
        <dbReference type="PROSITE" id="PS50261"/>
    </source>
</evidence>
<dbReference type="Pfam" id="PF00008">
    <property type="entry name" value="EGF"/>
    <property type="match status" value="2"/>
</dbReference>
<dbReference type="SUPFAM" id="SSF49854">
    <property type="entry name" value="Spermadhesin, CUB domain"/>
    <property type="match status" value="2"/>
</dbReference>
<dbReference type="PROSITE" id="PS50221">
    <property type="entry name" value="GAIN_B"/>
    <property type="match status" value="1"/>
</dbReference>
<keyword evidence="6 18" id="KW-0732">Signal</keyword>
<feature type="signal peptide" evidence="18">
    <location>
        <begin position="1"/>
        <end position="19"/>
    </location>
</feature>
<evidence type="ECO:0000259" key="20">
    <source>
        <dbReference type="PROSITE" id="PS50026"/>
    </source>
</evidence>
<evidence type="ECO:0000256" key="10">
    <source>
        <dbReference type="ARBA" id="ARBA00023136"/>
    </source>
</evidence>
<feature type="domain" description="EGF-like" evidence="20">
    <location>
        <begin position="260"/>
        <end position="300"/>
    </location>
</feature>
<dbReference type="PROSITE" id="PS00022">
    <property type="entry name" value="EGF_1"/>
    <property type="match status" value="3"/>
</dbReference>
<dbReference type="AlphaFoldDB" id="A0AAN9B4Q5"/>
<feature type="disulfide bond" evidence="15">
    <location>
        <begin position="264"/>
        <end position="274"/>
    </location>
</feature>
<feature type="disulfide bond" evidence="15">
    <location>
        <begin position="311"/>
        <end position="328"/>
    </location>
</feature>
<dbReference type="Pfam" id="PF00431">
    <property type="entry name" value="CUB"/>
    <property type="match status" value="1"/>
</dbReference>
<dbReference type="EMBL" id="JBAMIC010000013">
    <property type="protein sequence ID" value="KAK7097764.1"/>
    <property type="molecule type" value="Genomic_DNA"/>
</dbReference>
<dbReference type="GO" id="GO:0007166">
    <property type="term" value="P:cell surface receptor signaling pathway"/>
    <property type="evidence" value="ECO:0007669"/>
    <property type="project" value="InterPro"/>
</dbReference>
<dbReference type="GO" id="GO:0005886">
    <property type="term" value="C:plasma membrane"/>
    <property type="evidence" value="ECO:0007669"/>
    <property type="project" value="UniProtKB-SubCell"/>
</dbReference>
<dbReference type="Gene3D" id="2.60.120.290">
    <property type="entry name" value="Spermadhesin, CUB domain"/>
    <property type="match status" value="2"/>
</dbReference>
<feature type="disulfide bond" evidence="15">
    <location>
        <begin position="408"/>
        <end position="417"/>
    </location>
</feature>
<evidence type="ECO:0000256" key="1">
    <source>
        <dbReference type="ARBA" id="ARBA00004651"/>
    </source>
</evidence>
<dbReference type="FunFam" id="1.20.1070.10:FF:000058">
    <property type="entry name" value="Adhesion G protein-coupled receptor F5"/>
    <property type="match status" value="1"/>
</dbReference>
<comment type="subcellular location">
    <subcellularLocation>
        <location evidence="1">Cell membrane</location>
        <topology evidence="1">Multi-pass membrane protein</topology>
    </subcellularLocation>
</comment>
<dbReference type="InterPro" id="IPR046338">
    <property type="entry name" value="GAIN_dom_sf"/>
</dbReference>
<evidence type="ECO:0000256" key="6">
    <source>
        <dbReference type="ARBA" id="ARBA00022729"/>
    </source>
</evidence>
<dbReference type="PANTHER" id="PTHR12011">
    <property type="entry name" value="ADHESION G-PROTEIN COUPLED RECEPTOR"/>
    <property type="match status" value="1"/>
</dbReference>
<keyword evidence="3" id="KW-1003">Cell membrane</keyword>
<dbReference type="SUPFAM" id="SSF57196">
    <property type="entry name" value="EGF/Laminin"/>
    <property type="match status" value="2"/>
</dbReference>
<keyword evidence="4 15" id="KW-0245">EGF-like domain</keyword>
<evidence type="ECO:0000256" key="18">
    <source>
        <dbReference type="SAM" id="SignalP"/>
    </source>
</evidence>
<dbReference type="PROSITE" id="PS50026">
    <property type="entry name" value="EGF_3"/>
    <property type="match status" value="4"/>
</dbReference>
<keyword evidence="12" id="KW-0675">Receptor</keyword>
<feature type="domain" description="EGF-like" evidence="20">
    <location>
        <begin position="381"/>
        <end position="418"/>
    </location>
</feature>
<dbReference type="InterPro" id="IPR001879">
    <property type="entry name" value="GPCR_2_extracellular_dom"/>
</dbReference>
<dbReference type="Pfam" id="PF01825">
    <property type="entry name" value="GPS"/>
    <property type="match status" value="1"/>
</dbReference>
<keyword evidence="11 15" id="KW-1015">Disulfide bond</keyword>
<dbReference type="InterPro" id="IPR000203">
    <property type="entry name" value="GPS"/>
</dbReference>
<feature type="transmembrane region" description="Helical" evidence="17">
    <location>
        <begin position="1018"/>
        <end position="1038"/>
    </location>
</feature>
<keyword evidence="14" id="KW-0807">Transducer</keyword>
<dbReference type="InterPro" id="IPR057244">
    <property type="entry name" value="GAIN_B"/>
</dbReference>
<evidence type="ECO:0000259" key="19">
    <source>
        <dbReference type="PROSITE" id="PS01180"/>
    </source>
</evidence>
<evidence type="ECO:0000256" key="14">
    <source>
        <dbReference type="ARBA" id="ARBA00023224"/>
    </source>
</evidence>
<feature type="disulfide bond" evidence="15">
    <location>
        <begin position="369"/>
        <end position="378"/>
    </location>
</feature>
<comment type="similarity">
    <text evidence="2">Belongs to the G-protein coupled receptor 2 family. Adhesion G-protein coupled receptor (ADGR) subfamily.</text>
</comment>
<feature type="domain" description="G-protein coupled receptors family 2 profile 1" evidence="22">
    <location>
        <begin position="407"/>
        <end position="489"/>
    </location>
</feature>
<dbReference type="Gene3D" id="2.60.220.50">
    <property type="match status" value="1"/>
</dbReference>
<dbReference type="InterPro" id="IPR017981">
    <property type="entry name" value="GPCR_2-like_7TM"/>
</dbReference>
<keyword evidence="10 17" id="KW-0472">Membrane</keyword>
<evidence type="ECO:0000256" key="11">
    <source>
        <dbReference type="ARBA" id="ARBA00023157"/>
    </source>
</evidence>